<protein>
    <submittedName>
        <fullName evidence="6">Glycosyltransferase family 10 (Fucosyltransferase) C-term</fullName>
    </submittedName>
</protein>
<dbReference type="GO" id="GO:0008417">
    <property type="term" value="F:fucosyltransferase activity"/>
    <property type="evidence" value="ECO:0007669"/>
    <property type="project" value="InterPro"/>
</dbReference>
<gene>
    <name evidence="6" type="ORF">SAMN06296241_1895</name>
</gene>
<keyword evidence="3 6" id="KW-0808">Transferase</keyword>
<organism evidence="6 7">
    <name type="scientific">Salinimicrobium sediminis</name>
    <dbReference type="NCBI Taxonomy" id="1343891"/>
    <lineage>
        <taxon>Bacteria</taxon>
        <taxon>Pseudomonadati</taxon>
        <taxon>Bacteroidota</taxon>
        <taxon>Flavobacteriia</taxon>
        <taxon>Flavobacteriales</taxon>
        <taxon>Flavobacteriaceae</taxon>
        <taxon>Salinimicrobium</taxon>
    </lineage>
</organism>
<sequence length="336" mass="39954">MEKKKDTFKPLKIWFTDFYKGFDPANNYLYELLSRHYELILDKGNPEYLIYSCYGRDFLKYKNPVKIYYTGENLIPDFNLCDYGIGFSYLEFGDRYLRYPNFALIPDQFKKLLKPRSFNIKDLEKKEYFCNFIYSNSQADLARDEFFHLLSNYKKVMSPGSHLKNASMDVGGRFTENWMYTKLNFQSKCKFTIAFENSSSAGYTTEKLMHAYITNTIPIYWGNPEVTKDFNSKSLINCHEFKTFKEVIERVKEIDQNDELALQMLNEPPLPRNEIPENLKEETLERFLKTVFDQDLEKAYRRPKFGTIRNYENELAKKFHSGKPDKLSSLKRLLKL</sequence>
<name>A0A285X4R8_9FLAO</name>
<proteinExistence type="inferred from homology"/>
<evidence type="ECO:0000259" key="5">
    <source>
        <dbReference type="Pfam" id="PF18025"/>
    </source>
</evidence>
<evidence type="ECO:0000256" key="1">
    <source>
        <dbReference type="ARBA" id="ARBA00008919"/>
    </source>
</evidence>
<dbReference type="PANTHER" id="PTHR11929:SF194">
    <property type="entry name" value="ALPHA-(1,3)-FUCOSYLTRANSFERASE 10"/>
    <property type="match status" value="1"/>
</dbReference>
<reference evidence="7" key="1">
    <citation type="submission" date="2017-09" db="EMBL/GenBank/DDBJ databases">
        <authorList>
            <person name="Varghese N."/>
            <person name="Submissions S."/>
        </authorList>
    </citation>
    <scope>NUCLEOTIDE SEQUENCE [LARGE SCALE GENOMIC DNA]</scope>
    <source>
        <strain evidence="7">CGMCC 1.12641</strain>
    </source>
</reference>
<evidence type="ECO:0000256" key="3">
    <source>
        <dbReference type="ARBA" id="ARBA00022679"/>
    </source>
</evidence>
<dbReference type="Proteomes" id="UP000219193">
    <property type="component" value="Unassembled WGS sequence"/>
</dbReference>
<evidence type="ECO:0000313" key="7">
    <source>
        <dbReference type="Proteomes" id="UP000219193"/>
    </source>
</evidence>
<dbReference type="InterPro" id="IPR041058">
    <property type="entry name" value="FucT_N"/>
</dbReference>
<dbReference type="SUPFAM" id="SSF53756">
    <property type="entry name" value="UDP-Glycosyltransferase/glycogen phosphorylase"/>
    <property type="match status" value="1"/>
</dbReference>
<feature type="domain" description="Fucosyltransferase C-terminal" evidence="4">
    <location>
        <begin position="124"/>
        <end position="260"/>
    </location>
</feature>
<evidence type="ECO:0000256" key="2">
    <source>
        <dbReference type="ARBA" id="ARBA00022676"/>
    </source>
</evidence>
<evidence type="ECO:0000259" key="4">
    <source>
        <dbReference type="Pfam" id="PF00852"/>
    </source>
</evidence>
<dbReference type="InterPro" id="IPR055270">
    <property type="entry name" value="Glyco_tran_10_C"/>
</dbReference>
<keyword evidence="7" id="KW-1185">Reference proteome</keyword>
<dbReference type="PANTHER" id="PTHR11929">
    <property type="entry name" value="ALPHA- 1,3 -FUCOSYLTRANSFERASE"/>
    <property type="match status" value="1"/>
</dbReference>
<comment type="similarity">
    <text evidence="1">Belongs to the glycosyltransferase 10 family.</text>
</comment>
<dbReference type="RefSeq" id="WP_179670521.1">
    <property type="nucleotide sequence ID" value="NZ_OCMF01000002.1"/>
</dbReference>
<dbReference type="EMBL" id="OCMF01000002">
    <property type="protein sequence ID" value="SOC80347.1"/>
    <property type="molecule type" value="Genomic_DNA"/>
</dbReference>
<accession>A0A285X4R8</accession>
<dbReference type="GO" id="GO:0016020">
    <property type="term" value="C:membrane"/>
    <property type="evidence" value="ECO:0007669"/>
    <property type="project" value="InterPro"/>
</dbReference>
<dbReference type="InterPro" id="IPR038577">
    <property type="entry name" value="GT10-like_C_sf"/>
</dbReference>
<keyword evidence="2 6" id="KW-0328">Glycosyltransferase</keyword>
<dbReference type="Pfam" id="PF18025">
    <property type="entry name" value="FucT_N"/>
    <property type="match status" value="1"/>
</dbReference>
<dbReference type="Pfam" id="PF00852">
    <property type="entry name" value="Glyco_transf_10"/>
    <property type="match status" value="1"/>
</dbReference>
<evidence type="ECO:0000313" key="6">
    <source>
        <dbReference type="EMBL" id="SOC80347.1"/>
    </source>
</evidence>
<dbReference type="InterPro" id="IPR001503">
    <property type="entry name" value="Glyco_trans_10"/>
</dbReference>
<feature type="domain" description="Alpha-(1,3)-fucosyltransferase FucT N-terminal" evidence="5">
    <location>
        <begin position="13"/>
        <end position="104"/>
    </location>
</feature>
<dbReference type="Gene3D" id="3.40.50.11660">
    <property type="entry name" value="Glycosyl transferase family 10, C-terminal domain"/>
    <property type="match status" value="1"/>
</dbReference>
<dbReference type="AlphaFoldDB" id="A0A285X4R8"/>